<reference evidence="6" key="1">
    <citation type="submission" date="2018-02" db="EMBL/GenBank/DDBJ databases">
        <authorList>
            <person name="Hausmann B."/>
        </authorList>
    </citation>
    <scope>NUCLEOTIDE SEQUENCE [LARGE SCALE GENOMIC DNA]</scope>
    <source>
        <strain evidence="6">Peat soil MAG SbA5</strain>
    </source>
</reference>
<evidence type="ECO:0000313" key="6">
    <source>
        <dbReference type="Proteomes" id="UP000239735"/>
    </source>
</evidence>
<dbReference type="OrthoDB" id="127291at2"/>
<dbReference type="InterPro" id="IPR025164">
    <property type="entry name" value="Toastrack_DUF4097"/>
</dbReference>
<dbReference type="AlphaFoldDB" id="A0A2N9L3C0"/>
<keyword evidence="2" id="KW-1133">Transmembrane helix</keyword>
<evidence type="ECO:0000256" key="2">
    <source>
        <dbReference type="SAM" id="Phobius"/>
    </source>
</evidence>
<keyword evidence="2" id="KW-0812">Transmembrane</keyword>
<evidence type="ECO:0000259" key="3">
    <source>
        <dbReference type="Pfam" id="PF13349"/>
    </source>
</evidence>
<keyword evidence="2" id="KW-0472">Membrane</keyword>
<dbReference type="InterPro" id="IPR043726">
    <property type="entry name" value="LiaI-LiaF-like_TM1"/>
</dbReference>
<evidence type="ECO:0000256" key="1">
    <source>
        <dbReference type="SAM" id="MobiDB-lite"/>
    </source>
</evidence>
<evidence type="ECO:0008006" key="7">
    <source>
        <dbReference type="Google" id="ProtNLM"/>
    </source>
</evidence>
<evidence type="ECO:0000313" key="5">
    <source>
        <dbReference type="EMBL" id="SPE17802.1"/>
    </source>
</evidence>
<feature type="domain" description="LiaI-LiaF-like transmembrane region" evidence="4">
    <location>
        <begin position="65"/>
        <end position="110"/>
    </location>
</feature>
<organism evidence="5 6">
    <name type="scientific">Candidatus Sulfuritelmatomonas gaucii</name>
    <dbReference type="NCBI Taxonomy" id="2043161"/>
    <lineage>
        <taxon>Bacteria</taxon>
        <taxon>Pseudomonadati</taxon>
        <taxon>Acidobacteriota</taxon>
        <taxon>Terriglobia</taxon>
        <taxon>Terriglobales</taxon>
        <taxon>Acidobacteriaceae</taxon>
        <taxon>Candidatus Sulfuritelmatomonas</taxon>
    </lineage>
</organism>
<dbReference type="EMBL" id="OKRB01000013">
    <property type="protein sequence ID" value="SPE17802.1"/>
    <property type="molecule type" value="Genomic_DNA"/>
</dbReference>
<feature type="transmembrane region" description="Helical" evidence="2">
    <location>
        <begin position="64"/>
        <end position="85"/>
    </location>
</feature>
<name>A0A2N9L3C0_9BACT</name>
<dbReference type="Proteomes" id="UP000239735">
    <property type="component" value="Unassembled WGS sequence"/>
</dbReference>
<protein>
    <recommendedName>
        <fullName evidence="7">Adhesin domain-containing protein</fullName>
    </recommendedName>
</protein>
<sequence length="535" mass="56552">MSSAPPNMPPGGGVPPPYDPKMQWRVYREQQRAAWRAQRDAWRAQRHAWKASYAGPYGPRVPSVVGPVILVCIGVVALLVATGSINPGSFWSWYGQWWPLLLIGAGLALLGEWALDLRRPTPVRRSGGFIGILVLLAFVGAIASVHNHFGGPWNNNFGDNDFFNFFGLPEHDSDQQADNRSIPANATIEIQNPRGDVSITAADQTNMEVQAHEVAYANSDSEARKIFDTEAAHVTVSGSAVLIQSANDSKGKVNLNITIPKTAKVTVNAGKGDVTASGLGAGIDVTTPGDIHLNSMAGPVVAHFPNGRHDEFSAHDVQGDMTLTGDLNDLTLSEIKGTVAQDGALLGDVHLESISGPVHLHTSVTTVELANLTGDLTLDSDDLRITEAKGPVRVTTHSKDVDLSEIYGDSTVQDRDGTINIAPAGPYAIDATNDKGDVEITLPPNASATVNGRTHNGEIITDYGLTVSGDEDKTVNGRIGSGSAHIVLSSDNGDLHIKKGSESQAGPPLPPNAPATPKAPHLKSSKPLPPQPVAQ</sequence>
<feature type="transmembrane region" description="Helical" evidence="2">
    <location>
        <begin position="127"/>
        <end position="146"/>
    </location>
</feature>
<gene>
    <name evidence="5" type="ORF">SBA5_110162</name>
</gene>
<evidence type="ECO:0000259" key="4">
    <source>
        <dbReference type="Pfam" id="PF18917"/>
    </source>
</evidence>
<dbReference type="Pfam" id="PF13349">
    <property type="entry name" value="DUF4097"/>
    <property type="match status" value="1"/>
</dbReference>
<feature type="region of interest" description="Disordered" evidence="1">
    <location>
        <begin position="493"/>
        <end position="535"/>
    </location>
</feature>
<feature type="domain" description="DUF4097" evidence="3">
    <location>
        <begin position="187"/>
        <end position="497"/>
    </location>
</feature>
<proteinExistence type="predicted"/>
<accession>A0A2N9L3C0</accession>
<dbReference type="Pfam" id="PF18917">
    <property type="entry name" value="LiaI-LiaF-like_TM1"/>
    <property type="match status" value="1"/>
</dbReference>
<feature type="transmembrane region" description="Helical" evidence="2">
    <location>
        <begin position="97"/>
        <end position="115"/>
    </location>
</feature>